<dbReference type="PANTHER" id="PTHR30349">
    <property type="entry name" value="PHAGE INTEGRASE-RELATED"/>
    <property type="match status" value="1"/>
</dbReference>
<protein>
    <submittedName>
        <fullName evidence="5">Tyrosine-type recombinase/integrase</fullName>
    </submittedName>
</protein>
<dbReference type="Pfam" id="PF00589">
    <property type="entry name" value="Phage_integrase"/>
    <property type="match status" value="1"/>
</dbReference>
<dbReference type="InterPro" id="IPR050090">
    <property type="entry name" value="Tyrosine_recombinase_XerCD"/>
</dbReference>
<feature type="domain" description="Tyr recombinase" evidence="4">
    <location>
        <begin position="161"/>
        <end position="349"/>
    </location>
</feature>
<evidence type="ECO:0000256" key="3">
    <source>
        <dbReference type="ARBA" id="ARBA00023172"/>
    </source>
</evidence>
<dbReference type="InterPro" id="IPR011010">
    <property type="entry name" value="DNA_brk_join_enz"/>
</dbReference>
<dbReference type="Gene3D" id="1.10.150.130">
    <property type="match status" value="1"/>
</dbReference>
<dbReference type="PROSITE" id="PS51898">
    <property type="entry name" value="TYR_RECOMBINASE"/>
    <property type="match status" value="1"/>
</dbReference>
<dbReference type="SUPFAM" id="SSF56349">
    <property type="entry name" value="DNA breaking-rejoining enzymes"/>
    <property type="match status" value="1"/>
</dbReference>
<proteinExistence type="inferred from homology"/>
<dbReference type="Gene3D" id="1.10.443.10">
    <property type="entry name" value="Intergrase catalytic core"/>
    <property type="match status" value="1"/>
</dbReference>
<gene>
    <name evidence="5" type="ORF">QPX34_07210</name>
</gene>
<keyword evidence="6" id="KW-1185">Reference proteome</keyword>
<evidence type="ECO:0000259" key="4">
    <source>
        <dbReference type="PROSITE" id="PS51898"/>
    </source>
</evidence>
<keyword evidence="3" id="KW-0233">DNA recombination</keyword>
<reference evidence="5 6" key="1">
    <citation type="submission" date="2023-05" db="EMBL/GenBank/DDBJ databases">
        <title>Metabolic capabilities are highly conserved among human nasal-associated Corynebacterium species in pangenomic analyses.</title>
        <authorList>
            <person name="Tran T.H."/>
            <person name="Roberts A.Q."/>
            <person name="Escapa I.F."/>
            <person name="Gao W."/>
            <person name="Conlan S."/>
            <person name="Kong H."/>
            <person name="Segre J.A."/>
            <person name="Kelly M.S."/>
            <person name="Lemon K.P."/>
        </authorList>
    </citation>
    <scope>NUCLEOTIDE SEQUENCE [LARGE SCALE GENOMIC DNA]</scope>
    <source>
        <strain evidence="5 6">KPL3802</strain>
    </source>
</reference>
<comment type="similarity">
    <text evidence="1">Belongs to the 'phage' integrase family.</text>
</comment>
<dbReference type="RefSeq" id="WP_284612726.1">
    <property type="nucleotide sequence ID" value="NZ_JASNUO010000006.1"/>
</dbReference>
<evidence type="ECO:0000256" key="1">
    <source>
        <dbReference type="ARBA" id="ARBA00008857"/>
    </source>
</evidence>
<comment type="caution">
    <text evidence="5">The sequence shown here is derived from an EMBL/GenBank/DDBJ whole genome shotgun (WGS) entry which is preliminary data.</text>
</comment>
<organism evidence="5 6">
    <name type="scientific">Corynebacterium accolens</name>
    <dbReference type="NCBI Taxonomy" id="38284"/>
    <lineage>
        <taxon>Bacteria</taxon>
        <taxon>Bacillati</taxon>
        <taxon>Actinomycetota</taxon>
        <taxon>Actinomycetes</taxon>
        <taxon>Mycobacteriales</taxon>
        <taxon>Corynebacteriaceae</taxon>
        <taxon>Corynebacterium</taxon>
    </lineage>
</organism>
<dbReference type="PANTHER" id="PTHR30349:SF64">
    <property type="entry name" value="PROPHAGE INTEGRASE INTD-RELATED"/>
    <property type="match status" value="1"/>
</dbReference>
<dbReference type="InterPro" id="IPR002104">
    <property type="entry name" value="Integrase_catalytic"/>
</dbReference>
<evidence type="ECO:0000313" key="5">
    <source>
        <dbReference type="EMBL" id="MDK4247814.1"/>
    </source>
</evidence>
<dbReference type="InterPro" id="IPR010998">
    <property type="entry name" value="Integrase_recombinase_N"/>
</dbReference>
<dbReference type="EMBL" id="JASNUO010000006">
    <property type="protein sequence ID" value="MDK4247814.1"/>
    <property type="molecule type" value="Genomic_DNA"/>
</dbReference>
<evidence type="ECO:0000313" key="6">
    <source>
        <dbReference type="Proteomes" id="UP001239414"/>
    </source>
</evidence>
<evidence type="ECO:0000256" key="2">
    <source>
        <dbReference type="ARBA" id="ARBA00023125"/>
    </source>
</evidence>
<name>A0ABT7FQD3_9CORY</name>
<dbReference type="CDD" id="cd01189">
    <property type="entry name" value="INT_ICEBs1_C_like"/>
    <property type="match status" value="1"/>
</dbReference>
<accession>A0ABT7FQD3</accession>
<keyword evidence="2" id="KW-0238">DNA-binding</keyword>
<dbReference type="InterPro" id="IPR013762">
    <property type="entry name" value="Integrase-like_cat_sf"/>
</dbReference>
<dbReference type="Proteomes" id="UP001239414">
    <property type="component" value="Unassembled WGS sequence"/>
</dbReference>
<sequence length="366" mass="40843">MASIKSYKTARGRAWRVQYRSPDGKSRTKRGFRTKNAAQAWADKNAVSIHQQDWIDPNAGKVTINEMYGPWEANLTHLKPKTQHDMLAVWRNHVEPKWAARQVASIKPSEVQGWVSGLDRSASLVRQAHAVLAQILDLAVMDKVIRENPARGVKLPRKDAAKKVYLTAEQLGQLVDECTRYKELVWLLGTVGLRWGEAAALRVRDVNVLRNRISVERNAVTVGSEVIIGTPKTHEVREVAVPASVIRMLVPVMDGKGQDALLWPRRDGTPMKPPTHGKWYYNALDRCMEKYPNFPRVTPHGLRHVAAGLMVSAGANVKVIQRELGHSSAAMTLDVYADLFDEDLEAVGCAVDEKISDVVKLSSREA</sequence>